<evidence type="ECO:0000256" key="1">
    <source>
        <dbReference type="ARBA" id="ARBA00008482"/>
    </source>
</evidence>
<comment type="similarity">
    <text evidence="1">Belongs to the CSN7/EIF3M family. CSN7 subfamily.</text>
</comment>
<dbReference type="Pfam" id="PF01399">
    <property type="entry name" value="PCI"/>
    <property type="match status" value="1"/>
</dbReference>
<reference evidence="3" key="1">
    <citation type="submission" date="2023-07" db="EMBL/GenBank/DDBJ databases">
        <authorList>
            <consortium name="AG Swart"/>
            <person name="Singh M."/>
            <person name="Singh A."/>
            <person name="Seah K."/>
            <person name="Emmerich C."/>
        </authorList>
    </citation>
    <scope>NUCLEOTIDE SEQUENCE</scope>
    <source>
        <strain evidence="3">DP1</strain>
    </source>
</reference>
<dbReference type="InterPro" id="IPR045237">
    <property type="entry name" value="COPS7/eIF3m"/>
</dbReference>
<dbReference type="PANTHER" id="PTHR15350">
    <property type="entry name" value="COP9 SIGNALOSOME COMPLEX SUBUNIT 7/DENDRITIC CELL PROTEIN GA17"/>
    <property type="match status" value="1"/>
</dbReference>
<dbReference type="AlphaFoldDB" id="A0AAD1XHW4"/>
<dbReference type="InterPro" id="IPR000717">
    <property type="entry name" value="PCI_dom"/>
</dbReference>
<accession>A0AAD1XHW4</accession>
<evidence type="ECO:0000313" key="3">
    <source>
        <dbReference type="EMBL" id="CAI2372932.1"/>
    </source>
</evidence>
<evidence type="ECO:0000259" key="2">
    <source>
        <dbReference type="PROSITE" id="PS50250"/>
    </source>
</evidence>
<proteinExistence type="inferred from homology"/>
<dbReference type="GO" id="GO:0002183">
    <property type="term" value="P:cytoplasmic translational initiation"/>
    <property type="evidence" value="ECO:0007669"/>
    <property type="project" value="TreeGrafter"/>
</dbReference>
<name>A0AAD1XHW4_EUPCR</name>
<dbReference type="PROSITE" id="PS50250">
    <property type="entry name" value="PCI"/>
    <property type="match status" value="1"/>
</dbReference>
<gene>
    <name evidence="3" type="ORF">ECRASSUSDP1_LOCUS14269</name>
</gene>
<dbReference type="SUPFAM" id="SSF46785">
    <property type="entry name" value="Winged helix' DNA-binding domain"/>
    <property type="match status" value="1"/>
</dbReference>
<dbReference type="SMART" id="SM00088">
    <property type="entry name" value="PINT"/>
    <property type="match status" value="1"/>
</dbReference>
<dbReference type="InterPro" id="IPR036390">
    <property type="entry name" value="WH_DNA-bd_sf"/>
</dbReference>
<dbReference type="PANTHER" id="PTHR15350:SF2">
    <property type="entry name" value="EUKARYOTIC TRANSLATION INITIATION FACTOR 3 SUBUNIT M"/>
    <property type="match status" value="1"/>
</dbReference>
<keyword evidence="4" id="KW-1185">Reference proteome</keyword>
<dbReference type="Proteomes" id="UP001295684">
    <property type="component" value="Unassembled WGS sequence"/>
</dbReference>
<organism evidence="3 4">
    <name type="scientific">Euplotes crassus</name>
    <dbReference type="NCBI Taxonomy" id="5936"/>
    <lineage>
        <taxon>Eukaryota</taxon>
        <taxon>Sar</taxon>
        <taxon>Alveolata</taxon>
        <taxon>Ciliophora</taxon>
        <taxon>Intramacronucleata</taxon>
        <taxon>Spirotrichea</taxon>
        <taxon>Hypotrichia</taxon>
        <taxon>Euplotida</taxon>
        <taxon>Euplotidae</taxon>
        <taxon>Moneuplotes</taxon>
    </lineage>
</organism>
<protein>
    <recommendedName>
        <fullName evidence="2">PCI domain-containing protein</fullName>
    </recommendedName>
</protein>
<evidence type="ECO:0000313" key="4">
    <source>
        <dbReference type="Proteomes" id="UP001295684"/>
    </source>
</evidence>
<sequence length="372" mass="43483">MQFIQTSKENYLRNVRSRLADIYTDNELELNLQVDYGAAPSEIFRNFAMVEDIHELDKKEIYNYAIAIFGVLTDIKEENNNKSMTEALQVAFSFIEGYTKDSQTQVKLFTLLYNVFKQTDRYRYDIFCRLLSFCEENNCIVAVQSNLLIIDQIANQWEITKEERITLYKRIISILIEEEKLAAFELMLKTIKLFGNDEELTTANKDLIIKTITLALEHPKLTQFEYLYNIAAVQILKSKKIEEKIIELVHIFAYEKLEDYTKWEESNKDYLEASGMESTILKNKILYLSFFSLALKDRVITFDKLAQTVGISKDEIEEWVTDAIVNGIIDARIDQEEEQVIINTFAQRSSNLKERVEKTMEDFNSVLKKIDA</sequence>
<comment type="caution">
    <text evidence="3">The sequence shown here is derived from an EMBL/GenBank/DDBJ whole genome shotgun (WGS) entry which is preliminary data.</text>
</comment>
<dbReference type="GO" id="GO:0005852">
    <property type="term" value="C:eukaryotic translation initiation factor 3 complex"/>
    <property type="evidence" value="ECO:0007669"/>
    <property type="project" value="TreeGrafter"/>
</dbReference>
<feature type="domain" description="PCI" evidence="2">
    <location>
        <begin position="179"/>
        <end position="347"/>
    </location>
</feature>
<dbReference type="EMBL" id="CAMPGE010014250">
    <property type="protein sequence ID" value="CAI2372932.1"/>
    <property type="molecule type" value="Genomic_DNA"/>
</dbReference>